<reference evidence="3 4" key="1">
    <citation type="submission" date="2019-08" db="EMBL/GenBank/DDBJ databases">
        <title>Lewinella sp. strain SSH13 Genome sequencing and assembly.</title>
        <authorList>
            <person name="Kim I."/>
        </authorList>
    </citation>
    <scope>NUCLEOTIDE SEQUENCE [LARGE SCALE GENOMIC DNA]</scope>
    <source>
        <strain evidence="3 4">SSH13</strain>
    </source>
</reference>
<dbReference type="EMBL" id="VOXD01000011">
    <property type="protein sequence ID" value="TXF89785.1"/>
    <property type="molecule type" value="Genomic_DNA"/>
</dbReference>
<dbReference type="Proteomes" id="UP000321907">
    <property type="component" value="Unassembled WGS sequence"/>
</dbReference>
<dbReference type="AlphaFoldDB" id="A0A5C7FFX4"/>
<dbReference type="GO" id="GO:0006355">
    <property type="term" value="P:regulation of DNA-templated transcription"/>
    <property type="evidence" value="ECO:0007669"/>
    <property type="project" value="InterPro"/>
</dbReference>
<comment type="caution">
    <text evidence="3">The sequence shown here is derived from an EMBL/GenBank/DDBJ whole genome shotgun (WGS) entry which is preliminary data.</text>
</comment>
<evidence type="ECO:0000313" key="4">
    <source>
        <dbReference type="Proteomes" id="UP000321907"/>
    </source>
</evidence>
<evidence type="ECO:0000313" key="3">
    <source>
        <dbReference type="EMBL" id="TXF89785.1"/>
    </source>
</evidence>
<gene>
    <name evidence="3" type="ORF">FUA23_08850</name>
</gene>
<keyword evidence="1" id="KW-0472">Membrane</keyword>
<feature type="transmembrane region" description="Helical" evidence="1">
    <location>
        <begin position="6"/>
        <end position="25"/>
    </location>
</feature>
<name>A0A5C7FFX4_9BACT</name>
<dbReference type="OrthoDB" id="1492629at2"/>
<feature type="domain" description="HTH iclR-type" evidence="2">
    <location>
        <begin position="43"/>
        <end position="86"/>
    </location>
</feature>
<accession>A0A5C7FFX4</accession>
<proteinExistence type="predicted"/>
<dbReference type="Pfam" id="PF09339">
    <property type="entry name" value="HTH_IclR"/>
    <property type="match status" value="1"/>
</dbReference>
<keyword evidence="1" id="KW-0812">Transmembrane</keyword>
<evidence type="ECO:0000256" key="1">
    <source>
        <dbReference type="SAM" id="Phobius"/>
    </source>
</evidence>
<dbReference type="InterPro" id="IPR005471">
    <property type="entry name" value="Tscrpt_reg_IclR_N"/>
</dbReference>
<sequence length="214" mass="24294">MDKDVIIIVSLILIGLAMIVWGILYQARHNKTLRDTQRIITDLELLRLFERQPGGILSAKMVADKTGLTAAEASSRLSGLAHGGLLLVGSNPSGMKQFYELSAPLEERPGIQLSGEPFLTIEDLQEIFIAYDYKVSPHDLMVATGLPWNILAREMKYFRQQGITELIHIPRPGDSFKQYILQEEYHRSGKLDIEGRTRLNEKVKQVLYDERFLV</sequence>
<organism evidence="3 4">
    <name type="scientific">Neolewinella aurantiaca</name>
    <dbReference type="NCBI Taxonomy" id="2602767"/>
    <lineage>
        <taxon>Bacteria</taxon>
        <taxon>Pseudomonadati</taxon>
        <taxon>Bacteroidota</taxon>
        <taxon>Saprospiria</taxon>
        <taxon>Saprospirales</taxon>
        <taxon>Lewinellaceae</taxon>
        <taxon>Neolewinella</taxon>
    </lineage>
</organism>
<keyword evidence="1" id="KW-1133">Transmembrane helix</keyword>
<evidence type="ECO:0000259" key="2">
    <source>
        <dbReference type="Pfam" id="PF09339"/>
    </source>
</evidence>
<dbReference type="RefSeq" id="WP_147930378.1">
    <property type="nucleotide sequence ID" value="NZ_VOXD01000011.1"/>
</dbReference>
<dbReference type="GO" id="GO:0003677">
    <property type="term" value="F:DNA binding"/>
    <property type="evidence" value="ECO:0007669"/>
    <property type="project" value="InterPro"/>
</dbReference>
<protein>
    <submittedName>
        <fullName evidence="3">Helix-turn-helix domain-containing protein</fullName>
    </submittedName>
</protein>
<keyword evidence="4" id="KW-1185">Reference proteome</keyword>